<evidence type="ECO:0000313" key="1">
    <source>
        <dbReference type="EMBL" id="CAA9413443.1"/>
    </source>
</evidence>
<dbReference type="PANTHER" id="PTHR43428">
    <property type="entry name" value="ARSENATE REDUCTASE"/>
    <property type="match status" value="1"/>
</dbReference>
<gene>
    <name evidence="1" type="ORF">AVDCRST_MAG74-2791</name>
</gene>
<name>A0A6J4PEA3_9BACT</name>
<keyword evidence="1" id="KW-0560">Oxidoreductase</keyword>
<dbReference type="InterPro" id="IPR036196">
    <property type="entry name" value="Ptyr_pPase_sf"/>
</dbReference>
<dbReference type="Gene3D" id="3.40.50.2300">
    <property type="match status" value="1"/>
</dbReference>
<dbReference type="AlphaFoldDB" id="A0A6J4PEA3"/>
<proteinExistence type="predicted"/>
<sequence>MRHRSKSIEEFAGRNFDFIITVCDNAKDSCPFFPGSATRIHQNFTDPPPTTAGDDEARLKIFREVRDQLREWLNDFVRSEKS</sequence>
<dbReference type="SUPFAM" id="SSF52788">
    <property type="entry name" value="Phosphotyrosine protein phosphatases I"/>
    <property type="match status" value="1"/>
</dbReference>
<dbReference type="EMBL" id="CADCUR010000224">
    <property type="protein sequence ID" value="CAA9413443.1"/>
    <property type="molecule type" value="Genomic_DNA"/>
</dbReference>
<reference evidence="1" key="1">
    <citation type="submission" date="2020-02" db="EMBL/GenBank/DDBJ databases">
        <authorList>
            <person name="Meier V. D."/>
        </authorList>
    </citation>
    <scope>NUCLEOTIDE SEQUENCE</scope>
    <source>
        <strain evidence="1">AVDCRST_MAG74</strain>
    </source>
</reference>
<protein>
    <submittedName>
        <fullName evidence="1">Arsenate reductase thioredoxin-coupled</fullName>
        <ecNumber evidence="1">1.20.4.4</ecNumber>
    </submittedName>
</protein>
<dbReference type="GO" id="GO:0030612">
    <property type="term" value="F:arsenate reductase (thioredoxin) activity"/>
    <property type="evidence" value="ECO:0007669"/>
    <property type="project" value="UniProtKB-EC"/>
</dbReference>
<accession>A0A6J4PEA3</accession>
<dbReference type="EC" id="1.20.4.4" evidence="1"/>
<organism evidence="1">
    <name type="scientific">uncultured Pyrinomonadaceae bacterium</name>
    <dbReference type="NCBI Taxonomy" id="2283094"/>
    <lineage>
        <taxon>Bacteria</taxon>
        <taxon>Pseudomonadati</taxon>
        <taxon>Acidobacteriota</taxon>
        <taxon>Blastocatellia</taxon>
        <taxon>Blastocatellales</taxon>
        <taxon>Pyrinomonadaceae</taxon>
        <taxon>environmental samples</taxon>
    </lineage>
</organism>
<dbReference type="PANTHER" id="PTHR43428:SF1">
    <property type="entry name" value="ARSENATE REDUCTASE"/>
    <property type="match status" value="1"/>
</dbReference>